<name>A0A9P9BVC3_9PEZI</name>
<dbReference type="InterPro" id="IPR000182">
    <property type="entry name" value="GNAT_dom"/>
</dbReference>
<dbReference type="PROSITE" id="PS51186">
    <property type="entry name" value="GNAT"/>
    <property type="match status" value="1"/>
</dbReference>
<dbReference type="CDD" id="cd04301">
    <property type="entry name" value="NAT_SF"/>
    <property type="match status" value="1"/>
</dbReference>
<feature type="domain" description="N-acetyltransferase" evidence="2">
    <location>
        <begin position="207"/>
        <end position="372"/>
    </location>
</feature>
<feature type="region of interest" description="Disordered" evidence="1">
    <location>
        <begin position="1"/>
        <end position="23"/>
    </location>
</feature>
<dbReference type="GeneID" id="70189752"/>
<organism evidence="3 4">
    <name type="scientific">Microdochium trichocladiopsis</name>
    <dbReference type="NCBI Taxonomy" id="1682393"/>
    <lineage>
        <taxon>Eukaryota</taxon>
        <taxon>Fungi</taxon>
        <taxon>Dikarya</taxon>
        <taxon>Ascomycota</taxon>
        <taxon>Pezizomycotina</taxon>
        <taxon>Sordariomycetes</taxon>
        <taxon>Xylariomycetidae</taxon>
        <taxon>Xylariales</taxon>
        <taxon>Microdochiaceae</taxon>
        <taxon>Microdochium</taxon>
    </lineage>
</organism>
<protein>
    <recommendedName>
        <fullName evidence="2">N-acetyltransferase domain-containing protein</fullName>
    </recommendedName>
</protein>
<evidence type="ECO:0000259" key="2">
    <source>
        <dbReference type="PROSITE" id="PS51186"/>
    </source>
</evidence>
<dbReference type="RefSeq" id="XP_046014039.1">
    <property type="nucleotide sequence ID" value="XM_046160206.1"/>
</dbReference>
<dbReference type="OrthoDB" id="47059at2759"/>
<evidence type="ECO:0000313" key="4">
    <source>
        <dbReference type="Proteomes" id="UP000756346"/>
    </source>
</evidence>
<gene>
    <name evidence="3" type="ORF">B0I36DRAFT_373587</name>
</gene>
<dbReference type="GO" id="GO:0016747">
    <property type="term" value="F:acyltransferase activity, transferring groups other than amino-acyl groups"/>
    <property type="evidence" value="ECO:0007669"/>
    <property type="project" value="InterPro"/>
</dbReference>
<dbReference type="InterPro" id="IPR016181">
    <property type="entry name" value="Acyl_CoA_acyltransferase"/>
</dbReference>
<accession>A0A9P9BVC3</accession>
<dbReference type="Gene3D" id="3.40.630.30">
    <property type="match status" value="1"/>
</dbReference>
<comment type="caution">
    <text evidence="3">The sequence shown here is derived from an EMBL/GenBank/DDBJ whole genome shotgun (WGS) entry which is preliminary data.</text>
</comment>
<evidence type="ECO:0000313" key="3">
    <source>
        <dbReference type="EMBL" id="KAH7033207.1"/>
    </source>
</evidence>
<proteinExistence type="predicted"/>
<dbReference type="Proteomes" id="UP000756346">
    <property type="component" value="Unassembled WGS sequence"/>
</dbReference>
<reference evidence="3" key="1">
    <citation type="journal article" date="2021" name="Nat. Commun.">
        <title>Genetic determinants of endophytism in the Arabidopsis root mycobiome.</title>
        <authorList>
            <person name="Mesny F."/>
            <person name="Miyauchi S."/>
            <person name="Thiergart T."/>
            <person name="Pickel B."/>
            <person name="Atanasova L."/>
            <person name="Karlsson M."/>
            <person name="Huettel B."/>
            <person name="Barry K.W."/>
            <person name="Haridas S."/>
            <person name="Chen C."/>
            <person name="Bauer D."/>
            <person name="Andreopoulos W."/>
            <person name="Pangilinan J."/>
            <person name="LaButti K."/>
            <person name="Riley R."/>
            <person name="Lipzen A."/>
            <person name="Clum A."/>
            <person name="Drula E."/>
            <person name="Henrissat B."/>
            <person name="Kohler A."/>
            <person name="Grigoriev I.V."/>
            <person name="Martin F.M."/>
            <person name="Hacquard S."/>
        </authorList>
    </citation>
    <scope>NUCLEOTIDE SEQUENCE</scope>
    <source>
        <strain evidence="3">MPI-CAGE-CH-0230</strain>
    </source>
</reference>
<keyword evidence="4" id="KW-1185">Reference proteome</keyword>
<dbReference type="Pfam" id="PF00583">
    <property type="entry name" value="Acetyltransf_1"/>
    <property type="match status" value="1"/>
</dbReference>
<dbReference type="SUPFAM" id="SSF55729">
    <property type="entry name" value="Acyl-CoA N-acyltransferases (Nat)"/>
    <property type="match status" value="2"/>
</dbReference>
<evidence type="ECO:0000256" key="1">
    <source>
        <dbReference type="SAM" id="MobiDB-lite"/>
    </source>
</evidence>
<dbReference type="AlphaFoldDB" id="A0A9P9BVC3"/>
<sequence length="535" mass="59287">MDLDPGEGPFSEAQRRVAGSAPFPDPAQPITVIRNNHSNIPLGSILNKGEIILLLTPVVVIRERGETPGRDPFEILGRAVAAKHAGVRHVPYTALNGITNTHAAFIRAARVVIFVVSGPPRLGQVDQVELGRAVQRLARGKPFIMITTLSASPVDDDFPTALQVTEMNQRNLQTLAESLFVRELHTKSLASEGSLPAHGRPETNWSIEVWDTLKDMGAVSALWNECLPSQFKMDANKLRSVLARGDDAFYHVVCMPQTSLVIGLCTTYTVQATRQSDELIGYLATLIVDPRYRGQGIGRALHDHALSWLRRMVGLSHIQLGSSFPRLLRGLPTSVDSEHWFVKRGWDIGMPGNEIRDLLLETDAWPSAMPEDIEIRRSYRQATPDDLSSLRELLERSLVMPQHAGWLEQYTAAIDTGRLDNIIVGMHGRTIVATALIYQPNDDSTLERNLPWAGAIGTDVGGITCVYIADVQAGSLQIQRDSIMIRLLDTCVAIHQRRGMARVFLDGVRGGFDAYQALGMWSRGHWRRNEIDHYS</sequence>
<dbReference type="EMBL" id="JAGTJQ010000004">
    <property type="protein sequence ID" value="KAH7033207.1"/>
    <property type="molecule type" value="Genomic_DNA"/>
</dbReference>